<feature type="compositionally biased region" description="Acidic residues" evidence="1">
    <location>
        <begin position="325"/>
        <end position="359"/>
    </location>
</feature>
<dbReference type="EMBL" id="JBHUDO010000004">
    <property type="protein sequence ID" value="MFD1647784.1"/>
    <property type="molecule type" value="Genomic_DNA"/>
</dbReference>
<protein>
    <submittedName>
        <fullName evidence="4">DUF1616 domain-containing protein</fullName>
    </submittedName>
</protein>
<comment type="caution">
    <text evidence="4">The sequence shown here is derived from an EMBL/GenBank/DDBJ whole genome shotgun (WGS) entry which is preliminary data.</text>
</comment>
<evidence type="ECO:0000256" key="1">
    <source>
        <dbReference type="SAM" id="MobiDB-lite"/>
    </source>
</evidence>
<evidence type="ECO:0000313" key="5">
    <source>
        <dbReference type="Proteomes" id="UP001597034"/>
    </source>
</evidence>
<feature type="transmembrane region" description="Helical" evidence="2">
    <location>
        <begin position="50"/>
        <end position="71"/>
    </location>
</feature>
<evidence type="ECO:0000313" key="4">
    <source>
        <dbReference type="EMBL" id="MFD1647784.1"/>
    </source>
</evidence>
<evidence type="ECO:0000259" key="3">
    <source>
        <dbReference type="Pfam" id="PF07760"/>
    </source>
</evidence>
<keyword evidence="2" id="KW-1133">Transmembrane helix</keyword>
<keyword evidence="2" id="KW-0472">Membrane</keyword>
<feature type="region of interest" description="Disordered" evidence="1">
    <location>
        <begin position="325"/>
        <end position="378"/>
    </location>
</feature>
<evidence type="ECO:0000256" key="2">
    <source>
        <dbReference type="SAM" id="Phobius"/>
    </source>
</evidence>
<organism evidence="4 5">
    <name type="scientific">Haloarchaeobius litoreus</name>
    <dbReference type="NCBI Taxonomy" id="755306"/>
    <lineage>
        <taxon>Archaea</taxon>
        <taxon>Methanobacteriati</taxon>
        <taxon>Methanobacteriota</taxon>
        <taxon>Stenosarchaea group</taxon>
        <taxon>Halobacteria</taxon>
        <taxon>Halobacteriales</taxon>
        <taxon>Halorubellaceae</taxon>
        <taxon>Haloarchaeobius</taxon>
    </lineage>
</organism>
<keyword evidence="2" id="KW-0812">Transmembrane</keyword>
<accession>A0ABD6DN56</accession>
<dbReference type="AlphaFoldDB" id="A0ABD6DN56"/>
<dbReference type="InterPro" id="IPR011674">
    <property type="entry name" value="DUF1616"/>
</dbReference>
<name>A0ABD6DN56_9EURY</name>
<feature type="transmembrane region" description="Helical" evidence="2">
    <location>
        <begin position="91"/>
        <end position="112"/>
    </location>
</feature>
<feature type="compositionally biased region" description="Polar residues" evidence="1">
    <location>
        <begin position="368"/>
        <end position="378"/>
    </location>
</feature>
<sequence>MSDAHVGENAPAREPTRAESAPRYSYDLALLVGFVLVAAVLLAILDSVLLRTVIGVPVVTFAPGYALVTALLPVRASDATDPGSLDRIERLAVAVGASVALVVLGALLLAPLSPGGLAAVPFLELLVTWTVLGAGVGYIRRRNYPPERRDGVADPRTLVAEGRFDRLDVVLVLAMLVAVASVGHGLAAPGPDASHTTVTLVTENESGEYVAADYPRSVTVGESIDTSLLVDNGEGERTSYTVVAVVERIGPSEQVVQRSQLERVTLTVSADQRVVRELSVAPDLLGESLRLSFYVYEGEAPTNPSPEAAAHHLYLWLSVEETGDAADEAGDAADEGVDRDDEEGGDEERDEAGEDDDEERIARRTTDLDTTAFGSEGR</sequence>
<feature type="transmembrane region" description="Helical" evidence="2">
    <location>
        <begin position="24"/>
        <end position="44"/>
    </location>
</feature>
<gene>
    <name evidence="4" type="ORF">ACFSBL_18995</name>
</gene>
<feature type="transmembrane region" description="Helical" evidence="2">
    <location>
        <begin position="169"/>
        <end position="187"/>
    </location>
</feature>
<dbReference type="RefSeq" id="WP_256401737.1">
    <property type="nucleotide sequence ID" value="NZ_JANHJR010000004.1"/>
</dbReference>
<proteinExistence type="predicted"/>
<reference evidence="4 5" key="1">
    <citation type="journal article" date="2019" name="Int. J. Syst. Evol. Microbiol.">
        <title>The Global Catalogue of Microorganisms (GCM) 10K type strain sequencing project: providing services to taxonomists for standard genome sequencing and annotation.</title>
        <authorList>
            <consortium name="The Broad Institute Genomics Platform"/>
            <consortium name="The Broad Institute Genome Sequencing Center for Infectious Disease"/>
            <person name="Wu L."/>
            <person name="Ma J."/>
        </authorList>
    </citation>
    <scope>NUCLEOTIDE SEQUENCE [LARGE SCALE GENOMIC DNA]</scope>
    <source>
        <strain evidence="4 5">CGMCC 1.10390</strain>
    </source>
</reference>
<dbReference type="Pfam" id="PF07760">
    <property type="entry name" value="DUF1616"/>
    <property type="match status" value="1"/>
</dbReference>
<keyword evidence="5" id="KW-1185">Reference proteome</keyword>
<feature type="transmembrane region" description="Helical" evidence="2">
    <location>
        <begin position="118"/>
        <end position="139"/>
    </location>
</feature>
<dbReference type="Proteomes" id="UP001597034">
    <property type="component" value="Unassembled WGS sequence"/>
</dbReference>
<feature type="domain" description="DUF1616" evidence="3">
    <location>
        <begin position="34"/>
        <end position="317"/>
    </location>
</feature>